<name>A0A8J7GCS2_9ACTN</name>
<keyword evidence="1" id="KW-0812">Transmembrane</keyword>
<dbReference type="RefSeq" id="WP_197003241.1">
    <property type="nucleotide sequence ID" value="NZ_BONS01000039.1"/>
</dbReference>
<protein>
    <submittedName>
        <fullName evidence="2">Uncharacterized protein</fullName>
    </submittedName>
</protein>
<keyword evidence="3" id="KW-1185">Reference proteome</keyword>
<feature type="transmembrane region" description="Helical" evidence="1">
    <location>
        <begin position="50"/>
        <end position="70"/>
    </location>
</feature>
<evidence type="ECO:0000313" key="3">
    <source>
        <dbReference type="Proteomes" id="UP000622552"/>
    </source>
</evidence>
<evidence type="ECO:0000256" key="1">
    <source>
        <dbReference type="SAM" id="Phobius"/>
    </source>
</evidence>
<evidence type="ECO:0000313" key="2">
    <source>
        <dbReference type="EMBL" id="MBG6136239.1"/>
    </source>
</evidence>
<dbReference type="EMBL" id="JADOUF010000001">
    <property type="protein sequence ID" value="MBG6136239.1"/>
    <property type="molecule type" value="Genomic_DNA"/>
</dbReference>
<reference evidence="2" key="1">
    <citation type="submission" date="2020-11" db="EMBL/GenBank/DDBJ databases">
        <title>Sequencing the genomes of 1000 actinobacteria strains.</title>
        <authorList>
            <person name="Klenk H.-P."/>
        </authorList>
    </citation>
    <scope>NUCLEOTIDE SEQUENCE</scope>
    <source>
        <strain evidence="2">DSM 45356</strain>
    </source>
</reference>
<dbReference type="AlphaFoldDB" id="A0A8J7GCS2"/>
<comment type="caution">
    <text evidence="2">The sequence shown here is derived from an EMBL/GenBank/DDBJ whole genome shotgun (WGS) entry which is preliminary data.</text>
</comment>
<organism evidence="2 3">
    <name type="scientific">Longispora fulva</name>
    <dbReference type="NCBI Taxonomy" id="619741"/>
    <lineage>
        <taxon>Bacteria</taxon>
        <taxon>Bacillati</taxon>
        <taxon>Actinomycetota</taxon>
        <taxon>Actinomycetes</taxon>
        <taxon>Micromonosporales</taxon>
        <taxon>Micromonosporaceae</taxon>
        <taxon>Longispora</taxon>
    </lineage>
</organism>
<keyword evidence="1" id="KW-0472">Membrane</keyword>
<feature type="transmembrane region" description="Helical" evidence="1">
    <location>
        <begin position="82"/>
        <end position="104"/>
    </location>
</feature>
<proteinExistence type="predicted"/>
<dbReference type="Proteomes" id="UP000622552">
    <property type="component" value="Unassembled WGS sequence"/>
</dbReference>
<gene>
    <name evidence="2" type="ORF">IW245_002433</name>
</gene>
<sequence>MTDVSALLASLLARPIGAVTHDDPKTVRGWVANKQDNNTAMSLGNLARGIAWAILLPAPLAVDSILMLFYKLEVTGPFDGLILGLIILMMMLYLIRASFAHYMTDEQMDNAGPIRRLLMRPGHVDLPFGVTVIGGLWILAIWS</sequence>
<accession>A0A8J7GCS2</accession>
<keyword evidence="1" id="KW-1133">Transmembrane helix</keyword>
<feature type="transmembrane region" description="Helical" evidence="1">
    <location>
        <begin position="124"/>
        <end position="142"/>
    </location>
</feature>